<evidence type="ECO:0000313" key="2">
    <source>
        <dbReference type="Proteomes" id="UP000658258"/>
    </source>
</evidence>
<comment type="caution">
    <text evidence="1">The sequence shown here is derived from an EMBL/GenBank/DDBJ whole genome shotgun (WGS) entry which is preliminary data.</text>
</comment>
<protein>
    <submittedName>
        <fullName evidence="1">Uncharacterized protein</fullName>
    </submittedName>
</protein>
<gene>
    <name evidence="1" type="ORF">GCM10011340_36070</name>
</gene>
<reference evidence="2" key="1">
    <citation type="journal article" date="2019" name="Int. J. Syst. Evol. Microbiol.">
        <title>The Global Catalogue of Microorganisms (GCM) 10K type strain sequencing project: providing services to taxonomists for standard genome sequencing and annotation.</title>
        <authorList>
            <consortium name="The Broad Institute Genomics Platform"/>
            <consortium name="The Broad Institute Genome Sequencing Center for Infectious Disease"/>
            <person name="Wu L."/>
            <person name="Ma J."/>
        </authorList>
    </citation>
    <scope>NUCLEOTIDE SEQUENCE [LARGE SCALE GENOMIC DNA]</scope>
    <source>
        <strain evidence="2">CGMCC 1.15111</strain>
    </source>
</reference>
<accession>A0ABQ3ICV5</accession>
<dbReference type="Proteomes" id="UP000658258">
    <property type="component" value="Unassembled WGS sequence"/>
</dbReference>
<evidence type="ECO:0000313" key="1">
    <source>
        <dbReference type="EMBL" id="GHE76005.1"/>
    </source>
</evidence>
<sequence length="82" mass="9893">MLNFFGKRNEKKIRRIPGNTYRKKEIPACKVNPLKLKANNGIFPNSRIDCGFVENKIKYPIRRLERKKILREPVLFMWRITF</sequence>
<keyword evidence="2" id="KW-1185">Reference proteome</keyword>
<organism evidence="1 2">
    <name type="scientific">Roseivirga thermotolerans</name>
    <dbReference type="NCBI Taxonomy" id="1758176"/>
    <lineage>
        <taxon>Bacteria</taxon>
        <taxon>Pseudomonadati</taxon>
        <taxon>Bacteroidota</taxon>
        <taxon>Cytophagia</taxon>
        <taxon>Cytophagales</taxon>
        <taxon>Roseivirgaceae</taxon>
        <taxon>Roseivirga</taxon>
    </lineage>
</organism>
<name>A0ABQ3ICV5_9BACT</name>
<dbReference type="EMBL" id="BNAG01000007">
    <property type="protein sequence ID" value="GHE76005.1"/>
    <property type="molecule type" value="Genomic_DNA"/>
</dbReference>
<proteinExistence type="predicted"/>